<dbReference type="EMBL" id="CAMXCT010003890">
    <property type="protein sequence ID" value="CAI4006722.1"/>
    <property type="molecule type" value="Genomic_DNA"/>
</dbReference>
<accession>A0A9P1DC08</accession>
<evidence type="ECO:0000256" key="1">
    <source>
        <dbReference type="SAM" id="MobiDB-lite"/>
    </source>
</evidence>
<name>A0A9P1DC08_9DINO</name>
<reference evidence="3" key="1">
    <citation type="submission" date="2022-10" db="EMBL/GenBank/DDBJ databases">
        <authorList>
            <person name="Chen Y."/>
            <person name="Dougan E. K."/>
            <person name="Chan C."/>
            <person name="Rhodes N."/>
            <person name="Thang M."/>
        </authorList>
    </citation>
    <scope>NUCLEOTIDE SEQUENCE</scope>
</reference>
<reference evidence="4 5" key="2">
    <citation type="submission" date="2024-05" db="EMBL/GenBank/DDBJ databases">
        <authorList>
            <person name="Chen Y."/>
            <person name="Shah S."/>
            <person name="Dougan E. K."/>
            <person name="Thang M."/>
            <person name="Chan C."/>
        </authorList>
    </citation>
    <scope>NUCLEOTIDE SEQUENCE [LARGE SCALE GENOMIC DNA]</scope>
</reference>
<feature type="non-terminal residue" evidence="3">
    <location>
        <position position="1"/>
    </location>
</feature>
<dbReference type="Gene3D" id="3.50.4.10">
    <property type="entry name" value="Hepatocyte Growth Factor"/>
    <property type="match status" value="1"/>
</dbReference>
<feature type="region of interest" description="Disordered" evidence="1">
    <location>
        <begin position="511"/>
        <end position="551"/>
    </location>
</feature>
<dbReference type="PROSITE" id="PS50948">
    <property type="entry name" value="PAN"/>
    <property type="match status" value="1"/>
</dbReference>
<proteinExistence type="predicted"/>
<feature type="region of interest" description="Disordered" evidence="1">
    <location>
        <begin position="464"/>
        <end position="489"/>
    </location>
</feature>
<dbReference type="EMBL" id="CAMXCT020003890">
    <property type="protein sequence ID" value="CAL1160097.1"/>
    <property type="molecule type" value="Genomic_DNA"/>
</dbReference>
<comment type="caution">
    <text evidence="3">The sequence shown here is derived from an EMBL/GenBank/DDBJ whole genome shotgun (WGS) entry which is preliminary data.</text>
</comment>
<feature type="compositionally biased region" description="Basic and acidic residues" evidence="1">
    <location>
        <begin position="520"/>
        <end position="539"/>
    </location>
</feature>
<dbReference type="AlphaFoldDB" id="A0A9P1DC08"/>
<evidence type="ECO:0000313" key="5">
    <source>
        <dbReference type="Proteomes" id="UP001152797"/>
    </source>
</evidence>
<dbReference type="Pfam" id="PF00024">
    <property type="entry name" value="PAN_1"/>
    <property type="match status" value="1"/>
</dbReference>
<feature type="region of interest" description="Disordered" evidence="1">
    <location>
        <begin position="267"/>
        <end position="326"/>
    </location>
</feature>
<feature type="compositionally biased region" description="Basic residues" evidence="1">
    <location>
        <begin position="276"/>
        <end position="291"/>
    </location>
</feature>
<evidence type="ECO:0000259" key="2">
    <source>
        <dbReference type="PROSITE" id="PS50948"/>
    </source>
</evidence>
<dbReference type="EMBL" id="CAMXCT030003890">
    <property type="protein sequence ID" value="CAL4794034.1"/>
    <property type="molecule type" value="Genomic_DNA"/>
</dbReference>
<dbReference type="Proteomes" id="UP001152797">
    <property type="component" value="Unassembled WGS sequence"/>
</dbReference>
<dbReference type="InterPro" id="IPR003609">
    <property type="entry name" value="Pan_app"/>
</dbReference>
<evidence type="ECO:0000313" key="3">
    <source>
        <dbReference type="EMBL" id="CAI4006722.1"/>
    </source>
</evidence>
<evidence type="ECO:0000313" key="4">
    <source>
        <dbReference type="EMBL" id="CAL4794034.1"/>
    </source>
</evidence>
<protein>
    <submittedName>
        <fullName evidence="4">Beta-lactamase domain-containing protein 2</fullName>
    </submittedName>
</protein>
<keyword evidence="5" id="KW-1185">Reference proteome</keyword>
<gene>
    <name evidence="3" type="ORF">C1SCF055_LOCUS32336</name>
</gene>
<sequence length="551" mass="61236">GDYAFLSNNSGTPAIPDFVFGFQGTYNTSSMPEIASTVRASGLKACSEECYFTNDCIGFSYEPVSKDCVLAQEEVRQLEQIPGNQTLFYWRQSMLEQLNLSQLNPSVSGQFPVTSFGLEYGACFVPTPCAGDTSCTQASNTGLFCAQCSAGYSFDSLFPASRMCTKCPNVVLMLGKPRDENDLLTVDLIGSHVDHCKDRLFPVWRAHRRARAKARKFLHLIKRRQLTASHIKAGNRVAKEQRQVQWSYAADWNDAEWNGQFWPEEHQDNAKWTAAPRRRQTPRRRPSRKAKKQDVQTPATHKGKGKGANLDTEGFGPPTLPQNVTEPPWLTAMNTLATAAPPPSQAAPEDRQLRTILAALKKHNDVLPPELQNMVNDAAIKEGQQQTKQLHAVVTAHGKARKELQQAQLARYNLHNAWRSFLSQVVTQWQGYSAQFMEQEKQMNERVTAAQTALEQAKENLATAKASAGIESKDDTMNVSDEEQDKDLTGTASHCIQEGLTSLQTNLEALQQSATQMLEDEQKALKRPRIEEKPDHGTKPSEPSATVPGFG</sequence>
<organism evidence="3">
    <name type="scientific">Cladocopium goreaui</name>
    <dbReference type="NCBI Taxonomy" id="2562237"/>
    <lineage>
        <taxon>Eukaryota</taxon>
        <taxon>Sar</taxon>
        <taxon>Alveolata</taxon>
        <taxon>Dinophyceae</taxon>
        <taxon>Suessiales</taxon>
        <taxon>Symbiodiniaceae</taxon>
        <taxon>Cladocopium</taxon>
    </lineage>
</organism>
<feature type="domain" description="Apple" evidence="2">
    <location>
        <begin position="14"/>
        <end position="94"/>
    </location>
</feature>